<keyword evidence="3" id="KW-0223">Dioxygenase</keyword>
<keyword evidence="3" id="KW-0560">Oxidoreductase</keyword>
<feature type="domain" description="VOC" evidence="1">
    <location>
        <begin position="3"/>
        <end position="118"/>
    </location>
</feature>
<proteinExistence type="predicted"/>
<reference evidence="3 5" key="2">
    <citation type="submission" date="2019-05" db="EMBL/GenBank/DDBJ databases">
        <authorList>
            <consortium name="Pathogen Informatics"/>
        </authorList>
    </citation>
    <scope>NUCLEOTIDE SEQUENCE [LARGE SCALE GENOMIC DNA]</scope>
    <source>
        <strain evidence="3 5">NCTC12204</strain>
    </source>
</reference>
<dbReference type="Gene3D" id="3.10.180.10">
    <property type="entry name" value="2,3-Dihydroxybiphenyl 1,2-Dioxygenase, domain 1"/>
    <property type="match status" value="1"/>
</dbReference>
<evidence type="ECO:0000313" key="2">
    <source>
        <dbReference type="EMBL" id="RBT66614.1"/>
    </source>
</evidence>
<dbReference type="GO" id="GO:0051213">
    <property type="term" value="F:dioxygenase activity"/>
    <property type="evidence" value="ECO:0007669"/>
    <property type="project" value="UniProtKB-KW"/>
</dbReference>
<dbReference type="RefSeq" id="WP_010720978.1">
    <property type="nucleotide sequence ID" value="NZ_CAACXU010000005.1"/>
</dbReference>
<evidence type="ECO:0000259" key="1">
    <source>
        <dbReference type="PROSITE" id="PS51819"/>
    </source>
</evidence>
<dbReference type="Proteomes" id="UP000352698">
    <property type="component" value="Unassembled WGS sequence"/>
</dbReference>
<dbReference type="EMBL" id="CABEEP010000001">
    <property type="protein sequence ID" value="VTQ69322.1"/>
    <property type="molecule type" value="Genomic_DNA"/>
</dbReference>
<protein>
    <submittedName>
        <fullName evidence="3">Glyoxalase/bleomycin resistance protein/dioxygenase superfamily protein</fullName>
    </submittedName>
</protein>
<evidence type="ECO:0000313" key="3">
    <source>
        <dbReference type="EMBL" id="VTQ69322.1"/>
    </source>
</evidence>
<comment type="caution">
    <text evidence="3">The sequence shown here is derived from an EMBL/GenBank/DDBJ whole genome shotgun (WGS) entry which is preliminary data.</text>
</comment>
<organism evidence="3 5">
    <name type="scientific">Enterococcus hirae</name>
    <dbReference type="NCBI Taxonomy" id="1354"/>
    <lineage>
        <taxon>Bacteria</taxon>
        <taxon>Bacillati</taxon>
        <taxon>Bacillota</taxon>
        <taxon>Bacilli</taxon>
        <taxon>Lactobacillales</taxon>
        <taxon>Enterococcaceae</taxon>
        <taxon>Enterococcus</taxon>
    </lineage>
</organism>
<dbReference type="PROSITE" id="PS51819">
    <property type="entry name" value="VOC"/>
    <property type="match status" value="1"/>
</dbReference>
<dbReference type="EMBL" id="LESJ01000008">
    <property type="protein sequence ID" value="RBT66614.1"/>
    <property type="molecule type" value="Genomic_DNA"/>
</dbReference>
<name>A0A1V8W6W0_ENTHR</name>
<evidence type="ECO:0000313" key="4">
    <source>
        <dbReference type="Proteomes" id="UP000253498"/>
    </source>
</evidence>
<dbReference type="InterPro" id="IPR004360">
    <property type="entry name" value="Glyas_Fos-R_dOase_dom"/>
</dbReference>
<dbReference type="STRING" id="1354.A6P53_11535"/>
<reference evidence="2 4" key="1">
    <citation type="submission" date="2015-06" db="EMBL/GenBank/DDBJ databases">
        <title>The Genome Sequence of Enterococcus hirae 88EA1.</title>
        <authorList>
            <consortium name="The Broad Institute Genomics Platform"/>
            <consortium name="The Broad Institute Genome Sequencing Center for Infectious Disease"/>
            <person name="Earl A.M."/>
            <person name="Van Tyne D."/>
            <person name="Lebreton F."/>
            <person name="Saavedra J.T."/>
            <person name="Gilmore M.S."/>
            <person name="Manson McGuire A."/>
            <person name="Clock S."/>
            <person name="Crupain M."/>
            <person name="Rangan U."/>
            <person name="Young S."/>
            <person name="Abouelleil A."/>
            <person name="Cao P."/>
            <person name="Chapman S.B."/>
            <person name="Griggs A."/>
            <person name="Priest M."/>
            <person name="Shea T."/>
            <person name="Wortman J."/>
            <person name="Nusbaum C."/>
            <person name="Birren B."/>
        </authorList>
    </citation>
    <scope>NUCLEOTIDE SEQUENCE [LARGE SCALE GENOMIC DNA]</scope>
    <source>
        <strain evidence="2 4">88EA1</strain>
    </source>
</reference>
<accession>A0A1V8W6W0</accession>
<dbReference type="Proteomes" id="UP000253498">
    <property type="component" value="Unassembled WGS sequence"/>
</dbReference>
<dbReference type="InterPro" id="IPR029068">
    <property type="entry name" value="Glyas_Bleomycin-R_OHBP_Dase"/>
</dbReference>
<dbReference type="Pfam" id="PF00903">
    <property type="entry name" value="Glyoxalase"/>
    <property type="match status" value="1"/>
</dbReference>
<dbReference type="InterPro" id="IPR037523">
    <property type="entry name" value="VOC_core"/>
</dbReference>
<sequence length="118" mass="13417">MIGKTRVMLYAENVEVLSQFFVETLGATVSETIELPEEFQSTIVQLSPEFELGIFPKVFVQRFSPEVLGTTPSIIFFTDQFEEIYQKIENAGEIMENNGVETFNFSDPEGNYFVIGKL</sequence>
<gene>
    <name evidence="2" type="ORF">EB03_02513</name>
    <name evidence="3" type="ORF">NCTC12204_02446</name>
</gene>
<dbReference type="SUPFAM" id="SSF54593">
    <property type="entry name" value="Glyoxalase/Bleomycin resistance protein/Dihydroxybiphenyl dioxygenase"/>
    <property type="match status" value="1"/>
</dbReference>
<evidence type="ECO:0000313" key="5">
    <source>
        <dbReference type="Proteomes" id="UP000352698"/>
    </source>
</evidence>
<dbReference type="AlphaFoldDB" id="A0A1V8W6W0"/>